<dbReference type="EMBL" id="CP060715">
    <property type="protein sequence ID" value="QNN61687.1"/>
    <property type="molecule type" value="Genomic_DNA"/>
</dbReference>
<dbReference type="Pfam" id="PF04402">
    <property type="entry name" value="SIMPL"/>
    <property type="match status" value="1"/>
</dbReference>
<dbReference type="Gene3D" id="3.30.70.2970">
    <property type="entry name" value="Protein of unknown function (DUF541), domain 2"/>
    <property type="match status" value="1"/>
</dbReference>
<proteinExistence type="predicted"/>
<protein>
    <submittedName>
        <fullName evidence="1">SIMPL domain-containing protein</fullName>
    </submittedName>
</protein>
<dbReference type="PANTHER" id="PTHR34387:SF2">
    <property type="entry name" value="SLR1258 PROTEIN"/>
    <property type="match status" value="1"/>
</dbReference>
<keyword evidence="2" id="KW-1185">Reference proteome</keyword>
<dbReference type="Gene3D" id="3.30.110.170">
    <property type="entry name" value="Protein of unknown function (DUF541), domain 1"/>
    <property type="match status" value="1"/>
</dbReference>
<dbReference type="KEGG" id="eio:H9L01_04850"/>
<dbReference type="InterPro" id="IPR052022">
    <property type="entry name" value="26kDa_periplasmic_antigen"/>
</dbReference>
<evidence type="ECO:0000313" key="2">
    <source>
        <dbReference type="Proteomes" id="UP000515928"/>
    </source>
</evidence>
<dbReference type="PANTHER" id="PTHR34387">
    <property type="entry name" value="SLR1258 PROTEIN"/>
    <property type="match status" value="1"/>
</dbReference>
<name>A0A7G9S1G2_9FIRM</name>
<evidence type="ECO:0000313" key="1">
    <source>
        <dbReference type="EMBL" id="QNN61687.1"/>
    </source>
</evidence>
<reference evidence="1 2" key="1">
    <citation type="submission" date="2020-08" db="EMBL/GenBank/DDBJ databases">
        <title>Genome sequence of Erysipelothrix inopinata DSM 15511T.</title>
        <authorList>
            <person name="Hyun D.-W."/>
            <person name="Bae J.-W."/>
        </authorList>
    </citation>
    <scope>NUCLEOTIDE SEQUENCE [LARGE SCALE GENOMIC DNA]</scope>
    <source>
        <strain evidence="1 2">DSM 15511</strain>
    </source>
</reference>
<dbReference type="AlphaFoldDB" id="A0A7G9S1G2"/>
<gene>
    <name evidence="1" type="ORF">H9L01_04850</name>
</gene>
<dbReference type="GO" id="GO:0006974">
    <property type="term" value="P:DNA damage response"/>
    <property type="evidence" value="ECO:0007669"/>
    <property type="project" value="TreeGrafter"/>
</dbReference>
<dbReference type="InterPro" id="IPR007497">
    <property type="entry name" value="SIMPL/DUF541"/>
</dbReference>
<accession>A0A7G9S1G2</accession>
<organism evidence="1 2">
    <name type="scientific">Erysipelothrix inopinata</name>
    <dbReference type="NCBI Taxonomy" id="225084"/>
    <lineage>
        <taxon>Bacteria</taxon>
        <taxon>Bacillati</taxon>
        <taxon>Bacillota</taxon>
        <taxon>Erysipelotrichia</taxon>
        <taxon>Erysipelotrichales</taxon>
        <taxon>Erysipelotrichaceae</taxon>
        <taxon>Erysipelothrix</taxon>
    </lineage>
</organism>
<sequence>MTHNLKIEGMGKVVVSPDMMRLNYELVQTGNSYADVFHSLKKQYAIVIEAFKKVGLNTAFIKTSSIDVEMDEESTKKTQFRARQRLIYEDRVDLNRLTQLLDGLQETDNFNFSLSYFVKDPTPHLNDALILAINESTDKSKIIAESSGIRLGHITSIEYANNNYAPVMHRAVAMDSYGELNVDDIIFTQTVTMSWEIK</sequence>
<dbReference type="RefSeq" id="WP_187534883.1">
    <property type="nucleotide sequence ID" value="NZ_CBCSHU010000015.1"/>
</dbReference>
<dbReference type="Proteomes" id="UP000515928">
    <property type="component" value="Chromosome"/>
</dbReference>